<accession>A0ABN8N554</accession>
<dbReference type="EMBL" id="CALNXK010000007">
    <property type="protein sequence ID" value="CAH3039188.1"/>
    <property type="molecule type" value="Genomic_DNA"/>
</dbReference>
<comment type="caution">
    <text evidence="1">The sequence shown here is derived from an EMBL/GenBank/DDBJ whole genome shotgun (WGS) entry which is preliminary data.</text>
</comment>
<evidence type="ECO:0000313" key="2">
    <source>
        <dbReference type="Proteomes" id="UP001159405"/>
    </source>
</evidence>
<feature type="non-terminal residue" evidence="1">
    <location>
        <position position="1"/>
    </location>
</feature>
<reference evidence="1 2" key="1">
    <citation type="submission" date="2022-05" db="EMBL/GenBank/DDBJ databases">
        <authorList>
            <consortium name="Genoscope - CEA"/>
            <person name="William W."/>
        </authorList>
    </citation>
    <scope>NUCLEOTIDE SEQUENCE [LARGE SCALE GENOMIC DNA]</scope>
</reference>
<name>A0ABN8N554_9CNID</name>
<evidence type="ECO:0000313" key="1">
    <source>
        <dbReference type="EMBL" id="CAH3039188.1"/>
    </source>
</evidence>
<sequence>EISDYSAQLVCALIFRVAAFTNLSMKKHLTPAAKILQVKSRGHGKYDLAKTLAIALVQKQFIEIQSPVNYRDLEREKIIILKDLREWLKTEEIKKHEVFRSSSPSSD</sequence>
<keyword evidence="2" id="KW-1185">Reference proteome</keyword>
<gene>
    <name evidence="1" type="ORF">PLOB_00043045</name>
</gene>
<organism evidence="1 2">
    <name type="scientific">Porites lobata</name>
    <dbReference type="NCBI Taxonomy" id="104759"/>
    <lineage>
        <taxon>Eukaryota</taxon>
        <taxon>Metazoa</taxon>
        <taxon>Cnidaria</taxon>
        <taxon>Anthozoa</taxon>
        <taxon>Hexacorallia</taxon>
        <taxon>Scleractinia</taxon>
        <taxon>Fungiina</taxon>
        <taxon>Poritidae</taxon>
        <taxon>Porites</taxon>
    </lineage>
</organism>
<protein>
    <submittedName>
        <fullName evidence="1">Uncharacterized protein</fullName>
    </submittedName>
</protein>
<feature type="non-terminal residue" evidence="1">
    <location>
        <position position="107"/>
    </location>
</feature>
<proteinExistence type="predicted"/>
<dbReference type="Proteomes" id="UP001159405">
    <property type="component" value="Unassembled WGS sequence"/>
</dbReference>